<sequence>MIAKTNKEIKRVAFFGDAEAKSKDQHFADAFYTAKLLAKNGYIIVNGGGPGVMEASTFGAKSVEGRVETVIIDPKKEPGNYEGNSKDNLKMADKLYISKDINERTEKLIEIADAFVIYKGGTGTLAELGAVWELAKFEYGNHEPLILFGKFWQKIIDEIGEGLNFEKIEKKLVEVVETPEEVLMTLKLVNNVSVWEKIVMKLDKIT</sequence>
<dbReference type="SUPFAM" id="SSF102405">
    <property type="entry name" value="MCP/YpsA-like"/>
    <property type="match status" value="1"/>
</dbReference>
<dbReference type="GO" id="GO:0005829">
    <property type="term" value="C:cytosol"/>
    <property type="evidence" value="ECO:0007669"/>
    <property type="project" value="TreeGrafter"/>
</dbReference>
<dbReference type="Proteomes" id="UP000034406">
    <property type="component" value="Unassembled WGS sequence"/>
</dbReference>
<dbReference type="EMBL" id="LBUT01000001">
    <property type="protein sequence ID" value="KKQ71726.1"/>
    <property type="molecule type" value="Genomic_DNA"/>
</dbReference>
<evidence type="ECO:0008006" key="3">
    <source>
        <dbReference type="Google" id="ProtNLM"/>
    </source>
</evidence>
<protein>
    <recommendedName>
        <fullName evidence="3">Rossmann fold nucleotide-binding protein</fullName>
    </recommendedName>
</protein>
<evidence type="ECO:0000313" key="1">
    <source>
        <dbReference type="EMBL" id="KKQ71726.1"/>
    </source>
</evidence>
<dbReference type="InterPro" id="IPR031100">
    <property type="entry name" value="LOG_fam"/>
</dbReference>
<gene>
    <name evidence="1" type="ORF">US90_C0001G0056</name>
</gene>
<dbReference type="STRING" id="1618490.US90_C0001G0056"/>
<accession>A0A0G0N3M9</accession>
<dbReference type="Pfam" id="PF03641">
    <property type="entry name" value="Lysine_decarbox"/>
    <property type="match status" value="1"/>
</dbReference>
<organism evidence="1 2">
    <name type="scientific">Candidatus Shapirobacteria bacterium GW2011_GWE2_38_30</name>
    <dbReference type="NCBI Taxonomy" id="1618490"/>
    <lineage>
        <taxon>Bacteria</taxon>
        <taxon>Candidatus Shapironibacteriota</taxon>
    </lineage>
</organism>
<reference evidence="1 2" key="1">
    <citation type="journal article" date="2015" name="Nature">
        <title>rRNA introns, odd ribosomes, and small enigmatic genomes across a large radiation of phyla.</title>
        <authorList>
            <person name="Brown C.T."/>
            <person name="Hug L.A."/>
            <person name="Thomas B.C."/>
            <person name="Sharon I."/>
            <person name="Castelle C.J."/>
            <person name="Singh A."/>
            <person name="Wilkins M.J."/>
            <person name="Williams K.H."/>
            <person name="Banfield J.F."/>
        </authorList>
    </citation>
    <scope>NUCLEOTIDE SEQUENCE [LARGE SCALE GENOMIC DNA]</scope>
</reference>
<dbReference type="PANTHER" id="PTHR43393">
    <property type="entry name" value="CYTOKININ RIBOSIDE 5'-MONOPHOSPHATE PHOSPHORIBOHYDROLASE"/>
    <property type="match status" value="1"/>
</dbReference>
<proteinExistence type="predicted"/>
<dbReference type="Gene3D" id="3.40.50.450">
    <property type="match status" value="1"/>
</dbReference>
<name>A0A0G0N3M9_9BACT</name>
<dbReference type="AlphaFoldDB" id="A0A0G0N3M9"/>
<comment type="caution">
    <text evidence="1">The sequence shown here is derived from an EMBL/GenBank/DDBJ whole genome shotgun (WGS) entry which is preliminary data.</text>
</comment>
<evidence type="ECO:0000313" key="2">
    <source>
        <dbReference type="Proteomes" id="UP000034406"/>
    </source>
</evidence>
<dbReference type="PANTHER" id="PTHR43393:SF3">
    <property type="entry name" value="LYSINE DECARBOXYLASE-LIKE PROTEIN"/>
    <property type="match status" value="1"/>
</dbReference>
<dbReference type="InterPro" id="IPR052341">
    <property type="entry name" value="LOG_family_nucleotidases"/>
</dbReference>